<dbReference type="Pfam" id="PF04601">
    <property type="entry name" value="DUF569"/>
    <property type="match status" value="2"/>
</dbReference>
<dbReference type="InterPro" id="IPR007679">
    <property type="entry name" value="DUF569"/>
</dbReference>
<dbReference type="PANTHER" id="PTHR31205:SF77">
    <property type="entry name" value="CROSS-LINKING PROTEIN, PUTATIVE (DUF569)-RELATED"/>
    <property type="match status" value="1"/>
</dbReference>
<evidence type="ECO:0000313" key="4">
    <source>
        <dbReference type="Proteomes" id="UP000827721"/>
    </source>
</evidence>
<proteinExistence type="predicted"/>
<name>A0ABQ8HBY5_9ROSI</name>
<dbReference type="PANTHER" id="PTHR31205">
    <property type="entry name" value="ACTIN CROSS-LINKING PROTEIN (DUF569)"/>
    <property type="match status" value="1"/>
</dbReference>
<dbReference type="Gene3D" id="2.80.10.50">
    <property type="match status" value="2"/>
</dbReference>
<dbReference type="SUPFAM" id="SSF50405">
    <property type="entry name" value="Actin-crosslinking proteins"/>
    <property type="match status" value="2"/>
</dbReference>
<accession>A0ABQ8HBY5</accession>
<dbReference type="CDD" id="cd23340">
    <property type="entry name" value="beta-trefoil_FSCN_ACP-like"/>
    <property type="match status" value="2"/>
</dbReference>
<dbReference type="InterPro" id="IPR054726">
    <property type="entry name" value="Ubiq_DUF569-assoc"/>
</dbReference>
<dbReference type="Proteomes" id="UP000827721">
    <property type="component" value="Unassembled WGS sequence"/>
</dbReference>
<evidence type="ECO:0000259" key="2">
    <source>
        <dbReference type="Pfam" id="PF22932"/>
    </source>
</evidence>
<dbReference type="Pfam" id="PF22932">
    <property type="entry name" value="Ubiq_DUF_assoc"/>
    <property type="match status" value="1"/>
</dbReference>
<comment type="caution">
    <text evidence="3">The sequence shown here is derived from an EMBL/GenBank/DDBJ whole genome shotgun (WGS) entry which is preliminary data.</text>
</comment>
<sequence>MEFFNKAKAVRLRSHLSKYLAAADDEETVRLTHDGASRRARWTVEFVQGNSHLVRLKSHYNKYLTASDEPFLLGMTGKKVLQTEKTQKIISCTEWEPRTEGFYVKLRTRSGKFLRANGGAPPWRNSITHDVPRRTATQDWVLWEVDVVDILQQDSLSNAVSFASGISSFSSYSEDFSGSDSGSPVVSSGSQHVFSRESGMDLFQKAKVVRFRSHHDKYLLAEDDEETVCQDRNGSVKNAKWTVEFVDNSTVLRFKSIFGKYLTASNMPFFLGVSGKKVLQTVPRRLDSSLEWEPIKEGMQVKLRTRYGHYLRANTGVPPWRNSITHDIPHRTATQDWILWDVDIIEFQKPAPTPEPQVPQTVKSFDRLTSDPGSPSSISLKSPTVEKFDDSSVTSPVKEGRDIIYEVVDGNGDVDQLIGENKFTFKGSGVEDLQQMLREKTGIFEIIVCSRNPLNGKLYPLRLHLPPNNAAMHVVVVPSTSKGQEGSSKEETKSDPLVIFKRHEISSRQRVSQMPDSSVQRIHSEQKALITYNRCNCQWKMQGGLNDCVS</sequence>
<feature type="domain" description="DUF569" evidence="2">
    <location>
        <begin position="400"/>
        <end position="477"/>
    </location>
</feature>
<evidence type="ECO:0000313" key="3">
    <source>
        <dbReference type="EMBL" id="KAH7553997.1"/>
    </source>
</evidence>
<feature type="domain" description="DUF569" evidence="1">
    <location>
        <begin position="1"/>
        <end position="143"/>
    </location>
</feature>
<keyword evidence="4" id="KW-1185">Reference proteome</keyword>
<evidence type="ECO:0008006" key="5">
    <source>
        <dbReference type="Google" id="ProtNLM"/>
    </source>
</evidence>
<dbReference type="EMBL" id="JAFEMO010000012">
    <property type="protein sequence ID" value="KAH7553997.1"/>
    <property type="molecule type" value="Genomic_DNA"/>
</dbReference>
<organism evidence="3 4">
    <name type="scientific">Xanthoceras sorbifolium</name>
    <dbReference type="NCBI Taxonomy" id="99658"/>
    <lineage>
        <taxon>Eukaryota</taxon>
        <taxon>Viridiplantae</taxon>
        <taxon>Streptophyta</taxon>
        <taxon>Embryophyta</taxon>
        <taxon>Tracheophyta</taxon>
        <taxon>Spermatophyta</taxon>
        <taxon>Magnoliopsida</taxon>
        <taxon>eudicotyledons</taxon>
        <taxon>Gunneridae</taxon>
        <taxon>Pentapetalae</taxon>
        <taxon>rosids</taxon>
        <taxon>malvids</taxon>
        <taxon>Sapindales</taxon>
        <taxon>Sapindaceae</taxon>
        <taxon>Xanthoceroideae</taxon>
        <taxon>Xanthoceras</taxon>
    </lineage>
</organism>
<dbReference type="InterPro" id="IPR008999">
    <property type="entry name" value="Actin-crosslinking"/>
</dbReference>
<gene>
    <name evidence="3" type="ORF">JRO89_XS12G0092100</name>
</gene>
<reference evidence="3 4" key="1">
    <citation type="submission" date="2021-02" db="EMBL/GenBank/DDBJ databases">
        <title>Plant Genome Project.</title>
        <authorList>
            <person name="Zhang R.-G."/>
        </authorList>
    </citation>
    <scope>NUCLEOTIDE SEQUENCE [LARGE SCALE GENOMIC DNA]</scope>
    <source>
        <tissue evidence="3">Leaves</tissue>
    </source>
</reference>
<feature type="domain" description="DUF569" evidence="1">
    <location>
        <begin position="200"/>
        <end position="340"/>
    </location>
</feature>
<protein>
    <recommendedName>
        <fullName evidence="5">Actin cross-linking protein</fullName>
    </recommendedName>
</protein>
<evidence type="ECO:0000259" key="1">
    <source>
        <dbReference type="Pfam" id="PF04601"/>
    </source>
</evidence>